<dbReference type="SMART" id="SM00893">
    <property type="entry name" value="ETF"/>
    <property type="match status" value="1"/>
</dbReference>
<dbReference type="PIRSF" id="PIRSF000090">
    <property type="entry name" value="Beta-ETF"/>
    <property type="match status" value="1"/>
</dbReference>
<sequence>MKRLMRIVMCIKSVKKELVYQEDEYQENYVMNPYDLYALQNIIEAKKQGTEMICMSMGPEAVTDTLRRCIALGVDEVIQLSDKHFAGADTIATSYVLKKAIEKIGNVDLICCGQKTVDGETGQVVYALSEQLNIPCLSQVESITDLNQDTISIERVNGDCSEKIQVGLPAVISYRNCTTIYKKINLLRLKRAQNHKIVVWNMNDLQIDPSMCGQKGSKTIVQSVKKHHAIIKKEQTILDGDIKDTVHVVKNIILGKDNGVCLYGE</sequence>
<evidence type="ECO:0000313" key="4">
    <source>
        <dbReference type="Proteomes" id="UP000683246"/>
    </source>
</evidence>
<dbReference type="RefSeq" id="WP_212697370.1">
    <property type="nucleotide sequence ID" value="NZ_CP058649.1"/>
</dbReference>
<dbReference type="EMBL" id="CP058649">
    <property type="protein sequence ID" value="QUI21899.1"/>
    <property type="molecule type" value="Genomic_DNA"/>
</dbReference>
<dbReference type="PANTHER" id="PTHR21294:SF17">
    <property type="entry name" value="PROTEIN FIXA"/>
    <property type="match status" value="1"/>
</dbReference>
<evidence type="ECO:0000256" key="1">
    <source>
        <dbReference type="ARBA" id="ARBA00042002"/>
    </source>
</evidence>
<protein>
    <recommendedName>
        <fullName evidence="1">Electron transfer flavoprotein small subunit</fullName>
    </recommendedName>
</protein>
<dbReference type="Pfam" id="PF01012">
    <property type="entry name" value="ETF"/>
    <property type="match status" value="1"/>
</dbReference>
<organism evidence="3 4">
    <name type="scientific">Vallitalea pronyensis</name>
    <dbReference type="NCBI Taxonomy" id="1348613"/>
    <lineage>
        <taxon>Bacteria</taxon>
        <taxon>Bacillati</taxon>
        <taxon>Bacillota</taxon>
        <taxon>Clostridia</taxon>
        <taxon>Lachnospirales</taxon>
        <taxon>Vallitaleaceae</taxon>
        <taxon>Vallitalea</taxon>
    </lineage>
</organism>
<dbReference type="InterPro" id="IPR014730">
    <property type="entry name" value="ETF_a/b_N"/>
</dbReference>
<dbReference type="SUPFAM" id="SSF52402">
    <property type="entry name" value="Adenine nucleotide alpha hydrolases-like"/>
    <property type="match status" value="1"/>
</dbReference>
<dbReference type="Gene3D" id="3.40.50.620">
    <property type="entry name" value="HUPs"/>
    <property type="match status" value="1"/>
</dbReference>
<feature type="domain" description="Electron transfer flavoprotein alpha/beta-subunit N-terminal" evidence="2">
    <location>
        <begin position="19"/>
        <end position="209"/>
    </location>
</feature>
<dbReference type="InterPro" id="IPR012255">
    <property type="entry name" value="ETF_b"/>
</dbReference>
<proteinExistence type="predicted"/>
<dbReference type="KEGG" id="vpy:HZI73_06100"/>
<reference evidence="3" key="1">
    <citation type="submission" date="2020-07" db="EMBL/GenBank/DDBJ databases">
        <title>Vallitalea pronyensis genome.</title>
        <authorList>
            <person name="Postec A."/>
        </authorList>
    </citation>
    <scope>NUCLEOTIDE SEQUENCE</scope>
    <source>
        <strain evidence="3">FatNI3</strain>
    </source>
</reference>
<dbReference type="InterPro" id="IPR014729">
    <property type="entry name" value="Rossmann-like_a/b/a_fold"/>
</dbReference>
<dbReference type="AlphaFoldDB" id="A0A8J8SG11"/>
<dbReference type="GO" id="GO:0009055">
    <property type="term" value="F:electron transfer activity"/>
    <property type="evidence" value="ECO:0007669"/>
    <property type="project" value="InterPro"/>
</dbReference>
<keyword evidence="4" id="KW-1185">Reference proteome</keyword>
<evidence type="ECO:0000259" key="2">
    <source>
        <dbReference type="SMART" id="SM00893"/>
    </source>
</evidence>
<dbReference type="Proteomes" id="UP000683246">
    <property type="component" value="Chromosome"/>
</dbReference>
<dbReference type="PANTHER" id="PTHR21294">
    <property type="entry name" value="ELECTRON TRANSFER FLAVOPROTEIN BETA-SUBUNIT"/>
    <property type="match status" value="1"/>
</dbReference>
<name>A0A8J8SG11_9FIRM</name>
<gene>
    <name evidence="3" type="ORF">HZI73_06100</name>
</gene>
<accession>A0A8J8SG11</accession>
<evidence type="ECO:0000313" key="3">
    <source>
        <dbReference type="EMBL" id="QUI21899.1"/>
    </source>
</evidence>